<keyword evidence="2" id="KW-0472">Membrane</keyword>
<evidence type="ECO:0000313" key="4">
    <source>
        <dbReference type="WBParaSite" id="Hba_13219"/>
    </source>
</evidence>
<name>A0A1I7X6W7_HETBA</name>
<accession>A0A1I7X6W7</accession>
<keyword evidence="3" id="KW-1185">Reference proteome</keyword>
<dbReference type="Gene3D" id="1.25.10.10">
    <property type="entry name" value="Leucine-rich Repeat Variant"/>
    <property type="match status" value="1"/>
</dbReference>
<dbReference type="Proteomes" id="UP000095283">
    <property type="component" value="Unplaced"/>
</dbReference>
<dbReference type="WBParaSite" id="Hba_13219">
    <property type="protein sequence ID" value="Hba_13219"/>
    <property type="gene ID" value="Hba_13219"/>
</dbReference>
<organism evidence="3 4">
    <name type="scientific">Heterorhabditis bacteriophora</name>
    <name type="common">Entomopathogenic nematode worm</name>
    <dbReference type="NCBI Taxonomy" id="37862"/>
    <lineage>
        <taxon>Eukaryota</taxon>
        <taxon>Metazoa</taxon>
        <taxon>Ecdysozoa</taxon>
        <taxon>Nematoda</taxon>
        <taxon>Chromadorea</taxon>
        <taxon>Rhabditida</taxon>
        <taxon>Rhabditina</taxon>
        <taxon>Rhabditomorpha</taxon>
        <taxon>Strongyloidea</taxon>
        <taxon>Heterorhabditidae</taxon>
        <taxon>Heterorhabditis</taxon>
    </lineage>
</organism>
<dbReference type="InterPro" id="IPR016024">
    <property type="entry name" value="ARM-type_fold"/>
</dbReference>
<reference evidence="4" key="1">
    <citation type="submission" date="2016-11" db="UniProtKB">
        <authorList>
            <consortium name="WormBaseParasite"/>
        </authorList>
    </citation>
    <scope>IDENTIFICATION</scope>
</reference>
<proteinExistence type="predicted"/>
<evidence type="ECO:0000256" key="1">
    <source>
        <dbReference type="PROSITE-ProRule" id="PRU00103"/>
    </source>
</evidence>
<evidence type="ECO:0000313" key="3">
    <source>
        <dbReference type="Proteomes" id="UP000095283"/>
    </source>
</evidence>
<feature type="transmembrane region" description="Helical" evidence="2">
    <location>
        <begin position="194"/>
        <end position="215"/>
    </location>
</feature>
<dbReference type="SUPFAM" id="SSF48371">
    <property type="entry name" value="ARM repeat"/>
    <property type="match status" value="1"/>
</dbReference>
<dbReference type="AlphaFoldDB" id="A0A1I7X6W7"/>
<keyword evidence="2" id="KW-1133">Transmembrane helix</keyword>
<dbReference type="InterPro" id="IPR021133">
    <property type="entry name" value="HEAT_type_2"/>
</dbReference>
<dbReference type="PROSITE" id="PS50077">
    <property type="entry name" value="HEAT_REPEAT"/>
    <property type="match status" value="1"/>
</dbReference>
<dbReference type="InterPro" id="IPR011989">
    <property type="entry name" value="ARM-like"/>
</dbReference>
<protein>
    <submittedName>
        <fullName evidence="4">TOG domain-containing protein</fullName>
    </submittedName>
</protein>
<feature type="transmembrane region" description="Helical" evidence="2">
    <location>
        <begin position="161"/>
        <end position="182"/>
    </location>
</feature>
<dbReference type="Pfam" id="PF24987">
    <property type="entry name" value="HEAT_EF3_N"/>
    <property type="match status" value="1"/>
</dbReference>
<sequence length="216" mass="24913">MEVSGDVLAPYLLERLSSLVERLGDSKAQVRDAASSLIVDLASVPHSSAALVLEKITPGFMHKQWMVRTGIMQIFMSLLSINQNDLEVQANRLVPTLCKLMSDPNLEINNNSAQVRETAANTIVHLMIVLGEDIGTSIRNRHLMPDSKFILRKSYNRNWNLLKYVLKILIRTGLSVLIRLVYKVIIKYYIIISVYKYIYIYIYIYYIFVFIFIFIF</sequence>
<feature type="repeat" description="HEAT" evidence="1">
    <location>
        <begin position="93"/>
        <end position="137"/>
    </location>
</feature>
<evidence type="ECO:0000256" key="2">
    <source>
        <dbReference type="SAM" id="Phobius"/>
    </source>
</evidence>
<keyword evidence="2" id="KW-0812">Transmembrane</keyword>